<keyword evidence="3" id="KW-0285">Flavoprotein</keyword>
<dbReference type="Proteomes" id="UP000578352">
    <property type="component" value="Unassembled WGS sequence"/>
</dbReference>
<reference evidence="8 9" key="1">
    <citation type="submission" date="2020-07" db="EMBL/GenBank/DDBJ databases">
        <title>Sequencing the genomes of 1000 actinobacteria strains.</title>
        <authorList>
            <person name="Klenk H.-P."/>
        </authorList>
    </citation>
    <scope>NUCLEOTIDE SEQUENCE [LARGE SCALE GENOMIC DNA]</scope>
    <source>
        <strain evidence="8 9">DSM 15165</strain>
    </source>
</reference>
<dbReference type="Pfam" id="PF00743">
    <property type="entry name" value="FMO-like"/>
    <property type="match status" value="1"/>
</dbReference>
<accession>A0A853CSE7</accession>
<keyword evidence="6" id="KW-0560">Oxidoreductase</keyword>
<evidence type="ECO:0000313" key="8">
    <source>
        <dbReference type="EMBL" id="NYJ23288.1"/>
    </source>
</evidence>
<comment type="caution">
    <text evidence="8">The sequence shown here is derived from an EMBL/GenBank/DDBJ whole genome shotgun (WGS) entry which is preliminary data.</text>
</comment>
<proteinExistence type="inferred from homology"/>
<evidence type="ECO:0000256" key="1">
    <source>
        <dbReference type="ARBA" id="ARBA00001974"/>
    </source>
</evidence>
<dbReference type="PRINTS" id="PR00469">
    <property type="entry name" value="PNDRDTASEII"/>
</dbReference>
<keyword evidence="5" id="KW-0521">NADP</keyword>
<dbReference type="PANTHER" id="PTHR43872:SF1">
    <property type="entry name" value="MONOOXYGENASE, PUTATIVE (AFU_ORTHOLOGUE AFUA_8G02570)-RELATED"/>
    <property type="match status" value="1"/>
</dbReference>
<protein>
    <submittedName>
        <fullName evidence="8">Cation diffusion facilitator CzcD-associated flavoprotein CzcO</fullName>
    </submittedName>
</protein>
<evidence type="ECO:0000256" key="2">
    <source>
        <dbReference type="ARBA" id="ARBA00010139"/>
    </source>
</evidence>
<organism evidence="8 9">
    <name type="scientific">Leifsonia shinshuensis</name>
    <dbReference type="NCBI Taxonomy" id="150026"/>
    <lineage>
        <taxon>Bacteria</taxon>
        <taxon>Bacillati</taxon>
        <taxon>Actinomycetota</taxon>
        <taxon>Actinomycetes</taxon>
        <taxon>Micrococcales</taxon>
        <taxon>Microbacteriaceae</taxon>
        <taxon>Leifsonia</taxon>
    </lineage>
</organism>
<comment type="cofactor">
    <cofactor evidence="1">
        <name>FAD</name>
        <dbReference type="ChEBI" id="CHEBI:57692"/>
    </cofactor>
</comment>
<dbReference type="RefSeq" id="WP_179605228.1">
    <property type="nucleotide sequence ID" value="NZ_BAABEH010000001.1"/>
</dbReference>
<dbReference type="FunFam" id="3.50.50.60:FF:000228">
    <property type="entry name" value="FAD-containing monooxygenase EthA"/>
    <property type="match status" value="1"/>
</dbReference>
<dbReference type="GO" id="GO:0050660">
    <property type="term" value="F:flavin adenine dinucleotide binding"/>
    <property type="evidence" value="ECO:0007669"/>
    <property type="project" value="InterPro"/>
</dbReference>
<dbReference type="SUPFAM" id="SSF51905">
    <property type="entry name" value="FAD/NAD(P)-binding domain"/>
    <property type="match status" value="1"/>
</dbReference>
<dbReference type="EMBL" id="JACCFL010000001">
    <property type="protein sequence ID" value="NYJ23288.1"/>
    <property type="molecule type" value="Genomic_DNA"/>
</dbReference>
<dbReference type="GO" id="GO:0004499">
    <property type="term" value="F:N,N-dimethylaniline monooxygenase activity"/>
    <property type="evidence" value="ECO:0007669"/>
    <property type="project" value="InterPro"/>
</dbReference>
<gene>
    <name evidence="8" type="ORF">HNR13_001575</name>
</gene>
<sequence length="498" mass="56160">MTGSTREPPDHVDVLIIGAGLSGIGAAHYLQERTPGKTYAIFEARATLGGTWDLFRYPGVRSDSDLSTFSYEFRPWRHSASIAPARLILDYLRETAAEEGIEQHIHYSHCVTDLAWSTAEGRWTAIVEHGPGRQTTSVHASWVFCAGGYYRYDEGYSPPFPGADEFRGRIVHPQDWPEDLDYTDKNVVVIGSGATAMTIVPAIAGATRHVTLLQRTPTYVLRLPSVDDYAVRMRARHGDRRGHELARRRSIRRQRIIWTMSRRYPGAMRRFIRWVNRRSLPAGYPVDVHFNPPYNPWDQRLCLAPDGDLFHALRDGTASIATDRIRTFTKTGVLVESGREIPADIVITATGLNIQLFGGIRLTVDGEPVVPRDHVVYRGMMLDDVPNFAFAIGYTNATWTLKIGLLCEYFTRLLDHMDENGWAVCRPELPAGGVTRRPLLDFGAGYVQRSLDSLPRQGDRDPWITSVNYYDDVKRFRKAPVQDGSLRFERTPTTPALS</sequence>
<dbReference type="AlphaFoldDB" id="A0A853CSE7"/>
<dbReference type="InterPro" id="IPR020946">
    <property type="entry name" value="Flavin_mOase-like"/>
</dbReference>
<dbReference type="PANTHER" id="PTHR43872">
    <property type="entry name" value="MONOOXYGENASE, PUTATIVE (AFU_ORTHOLOGUE AFUA_8G02570)-RELATED"/>
    <property type="match status" value="1"/>
</dbReference>
<name>A0A853CSE7_9MICO</name>
<comment type="similarity">
    <text evidence="2">Belongs to the FAD-binding monooxygenase family.</text>
</comment>
<evidence type="ECO:0000256" key="5">
    <source>
        <dbReference type="ARBA" id="ARBA00022857"/>
    </source>
</evidence>
<evidence type="ECO:0000256" key="7">
    <source>
        <dbReference type="ARBA" id="ARBA00023033"/>
    </source>
</evidence>
<dbReference type="Gene3D" id="3.50.50.60">
    <property type="entry name" value="FAD/NAD(P)-binding domain"/>
    <property type="match status" value="3"/>
</dbReference>
<dbReference type="InterPro" id="IPR051820">
    <property type="entry name" value="FAD-binding_MO"/>
</dbReference>
<evidence type="ECO:0000256" key="3">
    <source>
        <dbReference type="ARBA" id="ARBA00022630"/>
    </source>
</evidence>
<dbReference type="Pfam" id="PF13450">
    <property type="entry name" value="NAD_binding_8"/>
    <property type="match status" value="1"/>
</dbReference>
<keyword evidence="7" id="KW-0503">Monooxygenase</keyword>
<evidence type="ECO:0000256" key="4">
    <source>
        <dbReference type="ARBA" id="ARBA00022827"/>
    </source>
</evidence>
<dbReference type="GO" id="GO:0050661">
    <property type="term" value="F:NADP binding"/>
    <property type="evidence" value="ECO:0007669"/>
    <property type="project" value="InterPro"/>
</dbReference>
<evidence type="ECO:0000313" key="9">
    <source>
        <dbReference type="Proteomes" id="UP000578352"/>
    </source>
</evidence>
<dbReference type="InterPro" id="IPR036188">
    <property type="entry name" value="FAD/NAD-bd_sf"/>
</dbReference>
<evidence type="ECO:0000256" key="6">
    <source>
        <dbReference type="ARBA" id="ARBA00023002"/>
    </source>
</evidence>
<keyword evidence="4" id="KW-0274">FAD</keyword>